<proteinExistence type="predicted"/>
<reference evidence="2 3" key="1">
    <citation type="journal article" date="2024" name="Front. Microbiol.">
        <title>Novel thermophilic genera Geochorda gen. nov. and Carboxydochorda gen. nov. from the deep terrestrial subsurface reveal the ecophysiological diversity in the class Limnochordia.</title>
        <authorList>
            <person name="Karnachuk O.V."/>
            <person name="Lukina A.P."/>
            <person name="Avakyan M.R."/>
            <person name="Kadnikov V.V."/>
            <person name="Begmatov S."/>
            <person name="Beletsky A.V."/>
            <person name="Vlasova K.G."/>
            <person name="Novikov A.A."/>
            <person name="Shcherbakova V.A."/>
            <person name="Mardanov A.V."/>
            <person name="Ravin N.V."/>
        </authorList>
    </citation>
    <scope>NUCLEOTIDE SEQUENCE [LARGE SCALE GENOMIC DNA]</scope>
    <source>
        <strain evidence="2 3">L945</strain>
    </source>
</reference>
<dbReference type="Proteomes" id="UP001332192">
    <property type="component" value="Chromosome"/>
</dbReference>
<evidence type="ECO:0008006" key="4">
    <source>
        <dbReference type="Google" id="ProtNLM"/>
    </source>
</evidence>
<dbReference type="RefSeq" id="WP_324715295.1">
    <property type="nucleotide sequence ID" value="NZ_CP141615.1"/>
</dbReference>
<gene>
    <name evidence="2" type="ORF">U7230_07835</name>
</gene>
<organism evidence="2 3">
    <name type="scientific">Carboxydichorda subterranea</name>
    <dbReference type="NCBI Taxonomy" id="3109565"/>
    <lineage>
        <taxon>Bacteria</taxon>
        <taxon>Bacillati</taxon>
        <taxon>Bacillota</taxon>
        <taxon>Limnochordia</taxon>
        <taxon>Limnochordales</taxon>
        <taxon>Geochordaceae</taxon>
        <taxon>Carboxydichorda</taxon>
    </lineage>
</organism>
<feature type="signal peptide" evidence="1">
    <location>
        <begin position="1"/>
        <end position="24"/>
    </location>
</feature>
<name>A0ABZ1BTB2_9FIRM</name>
<evidence type="ECO:0000256" key="1">
    <source>
        <dbReference type="SAM" id="SignalP"/>
    </source>
</evidence>
<evidence type="ECO:0000313" key="3">
    <source>
        <dbReference type="Proteomes" id="UP001332192"/>
    </source>
</evidence>
<keyword evidence="3" id="KW-1185">Reference proteome</keyword>
<sequence>MRRVIRLLALAAVVALAVSAVGFAAATRPSATKPAASASTFSLTGKVTAATPGLLTIAVEKSSPGITRLVRDGKAEVKLTKTTSVRMGKKAVSPSKLAVGETVRVVGRVLTAKGTPAQLVARTVTIVSTK</sequence>
<accession>A0ABZ1BTB2</accession>
<keyword evidence="1" id="KW-0732">Signal</keyword>
<evidence type="ECO:0000313" key="2">
    <source>
        <dbReference type="EMBL" id="WRP16022.1"/>
    </source>
</evidence>
<feature type="chain" id="PRO_5046999573" description="DUF5666 domain-containing protein" evidence="1">
    <location>
        <begin position="25"/>
        <end position="130"/>
    </location>
</feature>
<dbReference type="EMBL" id="CP141615">
    <property type="protein sequence ID" value="WRP16022.1"/>
    <property type="molecule type" value="Genomic_DNA"/>
</dbReference>
<protein>
    <recommendedName>
        <fullName evidence="4">DUF5666 domain-containing protein</fullName>
    </recommendedName>
</protein>